<keyword evidence="2" id="KW-1185">Reference proteome</keyword>
<evidence type="ECO:0000313" key="1">
    <source>
        <dbReference type="EMBL" id="KII61268.1"/>
    </source>
</evidence>
<gene>
    <name evidence="1" type="ORF">RF11_03064</name>
</gene>
<comment type="caution">
    <text evidence="1">The sequence shown here is derived from an EMBL/GenBank/DDBJ whole genome shotgun (WGS) entry which is preliminary data.</text>
</comment>
<dbReference type="Proteomes" id="UP000031668">
    <property type="component" value="Unassembled WGS sequence"/>
</dbReference>
<proteinExistence type="predicted"/>
<protein>
    <submittedName>
        <fullName evidence="1">Uncharacterized protein</fullName>
    </submittedName>
</protein>
<sequence length="260" mass="28637">MALAITINPELACCQSMCETLFVSSFNAPSLEIEESLEKEGMNSFPLMALTSGHFELPAEKFCSFLVVARSRIPCDSIALPRTRPFDGLTQSHLPSGATMLRFILSQFWKHERRSRLNTLCVNSFGAKSQHFIFVETFSSLVVARSMVVFVLIASIRSFSRFLAECNSDAGDSVALEEDLYSDSAELPTKTALESELLQSQVKTRGYTAADDICLKGSKNQCVHPNASDESKRVSKYPESKALTFNARSSDCEALDEAAS</sequence>
<reference evidence="1 2" key="1">
    <citation type="journal article" date="2014" name="Genome Biol. Evol.">
        <title>The genome of the myxosporean Thelohanellus kitauei shows adaptations to nutrient acquisition within its fish host.</title>
        <authorList>
            <person name="Yang Y."/>
            <person name="Xiong J."/>
            <person name="Zhou Z."/>
            <person name="Huo F."/>
            <person name="Miao W."/>
            <person name="Ran C."/>
            <person name="Liu Y."/>
            <person name="Zhang J."/>
            <person name="Feng J."/>
            <person name="Wang M."/>
            <person name="Wang M."/>
            <person name="Wang L."/>
            <person name="Yao B."/>
        </authorList>
    </citation>
    <scope>NUCLEOTIDE SEQUENCE [LARGE SCALE GENOMIC DNA]</scope>
    <source>
        <strain evidence="1">Wuqing</strain>
    </source>
</reference>
<accession>A0A0C2I7T1</accession>
<dbReference type="AlphaFoldDB" id="A0A0C2I7T1"/>
<dbReference type="EMBL" id="JWZT01005356">
    <property type="protein sequence ID" value="KII61268.1"/>
    <property type="molecule type" value="Genomic_DNA"/>
</dbReference>
<name>A0A0C2I7T1_THEKT</name>
<evidence type="ECO:0000313" key="2">
    <source>
        <dbReference type="Proteomes" id="UP000031668"/>
    </source>
</evidence>
<organism evidence="1 2">
    <name type="scientific">Thelohanellus kitauei</name>
    <name type="common">Myxosporean</name>
    <dbReference type="NCBI Taxonomy" id="669202"/>
    <lineage>
        <taxon>Eukaryota</taxon>
        <taxon>Metazoa</taxon>
        <taxon>Cnidaria</taxon>
        <taxon>Myxozoa</taxon>
        <taxon>Myxosporea</taxon>
        <taxon>Bivalvulida</taxon>
        <taxon>Platysporina</taxon>
        <taxon>Myxobolidae</taxon>
        <taxon>Thelohanellus</taxon>
    </lineage>
</organism>